<comment type="similarity">
    <text evidence="5">Belongs to the PINc/VapC protein family.</text>
</comment>
<sequence>MKVLVDTNVIIFDLIEDSQFHREAEELLDTADTWVIPSIVIHELVWFLRANNIEDLEHVSAYLEDPKAEVVCDDYEVIRKTFEIMTRERLSLSRYNDVVILAHAILKRLPLATFDKRLSSLAKKYGITSV</sequence>
<evidence type="ECO:0000256" key="4">
    <source>
        <dbReference type="ARBA" id="ARBA00022801"/>
    </source>
</evidence>
<dbReference type="GeneID" id="55642347"/>
<dbReference type="RefSeq" id="WP_174632042.1">
    <property type="nucleotide sequence ID" value="NZ_CP049074.1"/>
</dbReference>
<keyword evidence="2 5" id="KW-0540">Nuclease</keyword>
<keyword evidence="5" id="KW-0460">Magnesium</keyword>
<feature type="domain" description="PIN" evidence="6">
    <location>
        <begin position="1"/>
        <end position="120"/>
    </location>
</feature>
<dbReference type="GO" id="GO:0000287">
    <property type="term" value="F:magnesium ion binding"/>
    <property type="evidence" value="ECO:0007669"/>
    <property type="project" value="UniProtKB-UniRule"/>
</dbReference>
<organism evidence="7 8">
    <name type="scientific">Metallosphaera tengchongensis</name>
    <dbReference type="NCBI Taxonomy" id="1532350"/>
    <lineage>
        <taxon>Archaea</taxon>
        <taxon>Thermoproteota</taxon>
        <taxon>Thermoprotei</taxon>
        <taxon>Sulfolobales</taxon>
        <taxon>Sulfolobaceae</taxon>
        <taxon>Metallosphaera</taxon>
    </lineage>
</organism>
<evidence type="ECO:0000256" key="5">
    <source>
        <dbReference type="HAMAP-Rule" id="MF_00265"/>
    </source>
</evidence>
<dbReference type="OrthoDB" id="90145at2157"/>
<dbReference type="SUPFAM" id="SSF88723">
    <property type="entry name" value="PIN domain-like"/>
    <property type="match status" value="1"/>
</dbReference>
<dbReference type="CDD" id="cd18684">
    <property type="entry name" value="PIN_VapC-like"/>
    <property type="match status" value="1"/>
</dbReference>
<accession>A0A6N0NV48</accession>
<dbReference type="EMBL" id="CP049074">
    <property type="protein sequence ID" value="QKR00734.1"/>
    <property type="molecule type" value="Genomic_DNA"/>
</dbReference>
<evidence type="ECO:0000256" key="1">
    <source>
        <dbReference type="ARBA" id="ARBA00022649"/>
    </source>
</evidence>
<evidence type="ECO:0000256" key="2">
    <source>
        <dbReference type="ARBA" id="ARBA00022722"/>
    </source>
</evidence>
<dbReference type="PANTHER" id="PTHR39664">
    <property type="match status" value="1"/>
</dbReference>
<name>A0A6N0NV48_9CREN</name>
<evidence type="ECO:0000259" key="6">
    <source>
        <dbReference type="SMART" id="SM00670"/>
    </source>
</evidence>
<keyword evidence="5" id="KW-0800">Toxin</keyword>
<protein>
    <recommendedName>
        <fullName evidence="5">Ribonuclease VapC</fullName>
        <shortName evidence="5">RNase VapC</shortName>
        <ecNumber evidence="5">3.1.-.-</ecNumber>
    </recommendedName>
    <alternativeName>
        <fullName evidence="5">Putative toxin VapC</fullName>
    </alternativeName>
</protein>
<evidence type="ECO:0000313" key="8">
    <source>
        <dbReference type="Proteomes" id="UP000509301"/>
    </source>
</evidence>
<dbReference type="Gene3D" id="3.40.50.1010">
    <property type="entry name" value="5'-nuclease"/>
    <property type="match status" value="1"/>
</dbReference>
<proteinExistence type="inferred from homology"/>
<comment type="cofactor">
    <cofactor evidence="5">
        <name>Mg(2+)</name>
        <dbReference type="ChEBI" id="CHEBI:18420"/>
    </cofactor>
</comment>
<comment type="function">
    <text evidence="5">Toxic component of a toxin-antitoxin (TA) system. An RNase.</text>
</comment>
<dbReference type="InterPro" id="IPR022907">
    <property type="entry name" value="VapC_family"/>
</dbReference>
<dbReference type="Proteomes" id="UP000509301">
    <property type="component" value="Chromosome"/>
</dbReference>
<dbReference type="KEGG" id="mten:GWK48_10350"/>
<keyword evidence="8" id="KW-1185">Reference proteome</keyword>
<dbReference type="PANTHER" id="PTHR39664:SF2">
    <property type="entry name" value="NUCLEIC ACID-BINDING PROTEIN, CONTAINING PIN DOMAIN-RELATED"/>
    <property type="match status" value="1"/>
</dbReference>
<dbReference type="GO" id="GO:0090729">
    <property type="term" value="F:toxin activity"/>
    <property type="evidence" value="ECO:0007669"/>
    <property type="project" value="UniProtKB-KW"/>
</dbReference>
<dbReference type="Pfam" id="PF01850">
    <property type="entry name" value="PIN"/>
    <property type="match status" value="1"/>
</dbReference>
<dbReference type="SMART" id="SM00670">
    <property type="entry name" value="PINc"/>
    <property type="match status" value="1"/>
</dbReference>
<feature type="binding site" evidence="5">
    <location>
        <position position="97"/>
    </location>
    <ligand>
        <name>Mg(2+)</name>
        <dbReference type="ChEBI" id="CHEBI:18420"/>
    </ligand>
</feature>
<evidence type="ECO:0000313" key="7">
    <source>
        <dbReference type="EMBL" id="QKR00734.1"/>
    </source>
</evidence>
<evidence type="ECO:0000256" key="3">
    <source>
        <dbReference type="ARBA" id="ARBA00022723"/>
    </source>
</evidence>
<dbReference type="InterPro" id="IPR029060">
    <property type="entry name" value="PIN-like_dom_sf"/>
</dbReference>
<dbReference type="AlphaFoldDB" id="A0A6N0NV48"/>
<dbReference type="HAMAP" id="MF_00265">
    <property type="entry name" value="VapC_Nob1"/>
    <property type="match status" value="1"/>
</dbReference>
<dbReference type="EC" id="3.1.-.-" evidence="5"/>
<feature type="binding site" evidence="5">
    <location>
        <position position="6"/>
    </location>
    <ligand>
        <name>Mg(2+)</name>
        <dbReference type="ChEBI" id="CHEBI:18420"/>
    </ligand>
</feature>
<gene>
    <name evidence="5" type="primary">vapC</name>
    <name evidence="7" type="ORF">GWK48_10350</name>
</gene>
<reference evidence="7 8" key="1">
    <citation type="submission" date="2020-02" db="EMBL/GenBank/DDBJ databases">
        <title>Comparative genome analysis reveals the metabolism and evolution of the thermophilic archaeal genus Metallosphaera.</title>
        <authorList>
            <person name="Jiang C."/>
        </authorList>
    </citation>
    <scope>NUCLEOTIDE SEQUENCE [LARGE SCALE GENOMIC DNA]</scope>
    <source>
        <strain evidence="7 8">Ric-A</strain>
    </source>
</reference>
<dbReference type="InterPro" id="IPR002716">
    <property type="entry name" value="PIN_dom"/>
</dbReference>
<keyword evidence="3 5" id="KW-0479">Metal-binding</keyword>
<keyword evidence="4 5" id="KW-0378">Hydrolase</keyword>
<keyword evidence="1 5" id="KW-1277">Toxin-antitoxin system</keyword>
<dbReference type="GO" id="GO:0016787">
    <property type="term" value="F:hydrolase activity"/>
    <property type="evidence" value="ECO:0007669"/>
    <property type="project" value="UniProtKB-KW"/>
</dbReference>
<dbReference type="GO" id="GO:0004540">
    <property type="term" value="F:RNA nuclease activity"/>
    <property type="evidence" value="ECO:0007669"/>
    <property type="project" value="InterPro"/>
</dbReference>